<feature type="region of interest" description="Disordered" evidence="6">
    <location>
        <begin position="399"/>
        <end position="519"/>
    </location>
</feature>
<keyword evidence="9" id="KW-1185">Reference proteome</keyword>
<comment type="caution">
    <text evidence="8">The sequence shown here is derived from an EMBL/GenBank/DDBJ whole genome shotgun (WGS) entry which is preliminary data.</text>
</comment>
<dbReference type="InterPro" id="IPR046357">
    <property type="entry name" value="PPIase_dom_sf"/>
</dbReference>
<feature type="compositionally biased region" description="Basic and acidic residues" evidence="6">
    <location>
        <begin position="233"/>
        <end position="245"/>
    </location>
</feature>
<evidence type="ECO:0000259" key="7">
    <source>
        <dbReference type="Pfam" id="PF23322"/>
    </source>
</evidence>
<feature type="compositionally biased region" description="Basic and acidic residues" evidence="6">
    <location>
        <begin position="307"/>
        <end position="331"/>
    </location>
</feature>
<feature type="compositionally biased region" description="Basic and acidic residues" evidence="6">
    <location>
        <begin position="492"/>
        <end position="519"/>
    </location>
</feature>
<dbReference type="InterPro" id="IPR039663">
    <property type="entry name" value="AIP/AIPL1/TTC9"/>
</dbReference>
<dbReference type="OrthoDB" id="5829758at2759"/>
<accession>V8NKP3</accession>
<gene>
    <name evidence="8" type="primary">Aipl1</name>
    <name evidence="8" type="ORF">L345_12151</name>
</gene>
<name>V8NKP3_OPHHA</name>
<feature type="compositionally biased region" description="Basic and acidic residues" evidence="6">
    <location>
        <begin position="655"/>
        <end position="671"/>
    </location>
</feature>
<evidence type="ECO:0000313" key="9">
    <source>
        <dbReference type="Proteomes" id="UP000018936"/>
    </source>
</evidence>
<keyword evidence="3" id="KW-0677">Repeat</keyword>
<dbReference type="Gene3D" id="1.25.40.10">
    <property type="entry name" value="Tetratricopeptide repeat domain"/>
    <property type="match status" value="1"/>
</dbReference>
<evidence type="ECO:0000256" key="3">
    <source>
        <dbReference type="ARBA" id="ARBA00022737"/>
    </source>
</evidence>
<sequence>MEETYLLNVEGVKKKILHGGYGKLPHFQDGSKITFHFQTLKDDFERTVIDDSRNSGVPMEIIVGKMFKIEVWETLLTSMRINEVAEFWCDAHTGMYALVSKGLRQIAEGKDPLHRQNHHCGMGNIRDTWAMSNDEKLAAVPKLHTEGNRLVLSRKFKEAAEKYQEAVICLRNLQVKVRDGWKNVKAYFKRAKAHTAVWNEKEARADFMKAAQLDPSLAAAVRKELRTLGERMRSKHVEDRKRYRDLFQQPLSKGASEVSEETSVEQEDQAGNGLTAEKKQNNPEATKHEREFGAEKDETNEGEIVEEEKGILIKVEEREREDFVSQKKTEETGAAQQRGRQDDQKERQLFPDSGNCTVESSENQQQLGPGLQEAKGEVEAADMSSKAWDENGEIDFITLTEKQDLRTNHNNSDGMAVKSVNAPEEKSREGHYETEEESREGHYEAEESREGHYEAEEESREGHYETEGESREGHYEAEESREEHYEAEEESREGHYETEGESRGHYEAEESREGHYETEVRIGLDIFIGKGEYEGSRENRETEVRKLPWKQANVDLGSKHVKEGTRVKGFEEEDRSQIQQEKSQRGMEVSKDLDWVEEVALRKEKVDVSDISMPEKLFGHEGSPSCYEASPEARGSAMEENEKEVITYSANTETSIREARDNHEEKVGHEKEGINILDSSITQEKVEGDKLGLKYFEAELIPSTEAKKSKVGPQGTTSDMEQVDSQATWEDPGKGGGTEQI</sequence>
<proteinExistence type="predicted"/>
<reference evidence="8 9" key="1">
    <citation type="journal article" date="2013" name="Proc. Natl. Acad. Sci. U.S.A.">
        <title>The king cobra genome reveals dynamic gene evolution and adaptation in the snake venom system.</title>
        <authorList>
            <person name="Vonk F.J."/>
            <person name="Casewell N.R."/>
            <person name="Henkel C.V."/>
            <person name="Heimberg A.M."/>
            <person name="Jansen H.J."/>
            <person name="McCleary R.J."/>
            <person name="Kerkkamp H.M."/>
            <person name="Vos R.A."/>
            <person name="Guerreiro I."/>
            <person name="Calvete J.J."/>
            <person name="Wuster W."/>
            <person name="Woods A.E."/>
            <person name="Logan J.M."/>
            <person name="Harrison R.A."/>
            <person name="Castoe T.A."/>
            <person name="de Koning A.P."/>
            <person name="Pollock D.D."/>
            <person name="Yandell M."/>
            <person name="Calderon D."/>
            <person name="Renjifo C."/>
            <person name="Currier R.B."/>
            <person name="Salgado D."/>
            <person name="Pla D."/>
            <person name="Sanz L."/>
            <person name="Hyder A.S."/>
            <person name="Ribeiro J.M."/>
            <person name="Arntzen J.W."/>
            <person name="van den Thillart G.E."/>
            <person name="Boetzer M."/>
            <person name="Pirovano W."/>
            <person name="Dirks R.P."/>
            <person name="Spaink H.P."/>
            <person name="Duboule D."/>
            <person name="McGlinn E."/>
            <person name="Kini R.M."/>
            <person name="Richardson M.K."/>
        </authorList>
    </citation>
    <scope>NUCLEOTIDE SEQUENCE</scope>
    <source>
        <tissue evidence="8">Blood</tissue>
    </source>
</reference>
<dbReference type="GO" id="GO:0003755">
    <property type="term" value="F:peptidyl-prolyl cis-trans isomerase activity"/>
    <property type="evidence" value="ECO:0007669"/>
    <property type="project" value="InterPro"/>
</dbReference>
<dbReference type="Gene3D" id="3.10.50.40">
    <property type="match status" value="1"/>
</dbReference>
<feature type="compositionally biased region" description="Acidic residues" evidence="6">
    <location>
        <begin position="258"/>
        <end position="268"/>
    </location>
</feature>
<keyword evidence="4 5" id="KW-0802">TPR repeat</keyword>
<dbReference type="SUPFAM" id="SSF48452">
    <property type="entry name" value="TPR-like"/>
    <property type="match status" value="1"/>
</dbReference>
<feature type="region of interest" description="Disordered" evidence="6">
    <location>
        <begin position="702"/>
        <end position="741"/>
    </location>
</feature>
<feature type="repeat" description="TPR" evidence="5">
    <location>
        <begin position="184"/>
        <end position="217"/>
    </location>
</feature>
<feature type="compositionally biased region" description="Basic and acidic residues" evidence="6">
    <location>
        <begin position="276"/>
        <end position="299"/>
    </location>
</feature>
<feature type="compositionally biased region" description="Basic and acidic residues" evidence="6">
    <location>
        <begin position="339"/>
        <end position="349"/>
    </location>
</feature>
<evidence type="ECO:0000256" key="2">
    <source>
        <dbReference type="ARBA" id="ARBA00022490"/>
    </source>
</evidence>
<organism evidence="8 9">
    <name type="scientific">Ophiophagus hannah</name>
    <name type="common">King cobra</name>
    <name type="synonym">Naja hannah</name>
    <dbReference type="NCBI Taxonomy" id="8665"/>
    <lineage>
        <taxon>Eukaryota</taxon>
        <taxon>Metazoa</taxon>
        <taxon>Chordata</taxon>
        <taxon>Craniata</taxon>
        <taxon>Vertebrata</taxon>
        <taxon>Euteleostomi</taxon>
        <taxon>Lepidosauria</taxon>
        <taxon>Squamata</taxon>
        <taxon>Bifurcata</taxon>
        <taxon>Unidentata</taxon>
        <taxon>Episquamata</taxon>
        <taxon>Toxicofera</taxon>
        <taxon>Serpentes</taxon>
        <taxon>Colubroidea</taxon>
        <taxon>Elapidae</taxon>
        <taxon>Elapinae</taxon>
        <taxon>Ophiophagus</taxon>
    </lineage>
</organism>
<dbReference type="AlphaFoldDB" id="V8NKP3"/>
<keyword evidence="2" id="KW-0963">Cytoplasm</keyword>
<dbReference type="InterPro" id="IPR019734">
    <property type="entry name" value="TPR_rpt"/>
</dbReference>
<dbReference type="Pfam" id="PF23322">
    <property type="entry name" value="PPIase_AIP"/>
    <property type="match status" value="1"/>
</dbReference>
<feature type="region of interest" description="Disordered" evidence="6">
    <location>
        <begin position="556"/>
        <end position="589"/>
    </location>
</feature>
<dbReference type="Proteomes" id="UP000018936">
    <property type="component" value="Unassembled WGS sequence"/>
</dbReference>
<dbReference type="InterPro" id="IPR056277">
    <property type="entry name" value="PPIase_AIP"/>
</dbReference>
<protein>
    <submittedName>
        <fullName evidence="8">Aryl-hydrocarbon-interacting protein-like 1</fullName>
    </submittedName>
</protein>
<feature type="compositionally biased region" description="Basic and acidic residues" evidence="6">
    <location>
        <begin position="423"/>
        <end position="484"/>
    </location>
</feature>
<feature type="compositionally biased region" description="Basic and acidic residues" evidence="6">
    <location>
        <begin position="557"/>
        <end position="570"/>
    </location>
</feature>
<dbReference type="SUPFAM" id="SSF54534">
    <property type="entry name" value="FKBP-like"/>
    <property type="match status" value="1"/>
</dbReference>
<evidence type="ECO:0000256" key="4">
    <source>
        <dbReference type="ARBA" id="ARBA00022803"/>
    </source>
</evidence>
<feature type="domain" description="AIP/AIPL N-terminal FKBP-type PPIase" evidence="7">
    <location>
        <begin position="27"/>
        <end position="127"/>
    </location>
</feature>
<feature type="compositionally biased region" description="Polar residues" evidence="6">
    <location>
        <begin position="354"/>
        <end position="367"/>
    </location>
</feature>
<comment type="subcellular location">
    <subcellularLocation>
        <location evidence="1">Cytoplasm</location>
    </subcellularLocation>
</comment>
<dbReference type="PANTHER" id="PTHR11242">
    <property type="entry name" value="ARYL HYDROCARBON RECEPTOR INTERACTING PROTEIN RELATED"/>
    <property type="match status" value="1"/>
</dbReference>
<feature type="compositionally biased region" description="Polar residues" evidence="6">
    <location>
        <begin position="714"/>
        <end position="728"/>
    </location>
</feature>
<dbReference type="GO" id="GO:0005737">
    <property type="term" value="C:cytoplasm"/>
    <property type="evidence" value="ECO:0007669"/>
    <property type="project" value="UniProtKB-SubCell"/>
</dbReference>
<feature type="region of interest" description="Disordered" evidence="6">
    <location>
        <begin position="233"/>
        <end position="387"/>
    </location>
</feature>
<evidence type="ECO:0000256" key="6">
    <source>
        <dbReference type="SAM" id="MobiDB-lite"/>
    </source>
</evidence>
<dbReference type="InterPro" id="IPR011990">
    <property type="entry name" value="TPR-like_helical_dom_sf"/>
</dbReference>
<dbReference type="PANTHER" id="PTHR11242:SF1">
    <property type="entry name" value="PPIASE FKBP-TYPE DOMAIN-CONTAINING PROTEIN"/>
    <property type="match status" value="1"/>
</dbReference>
<dbReference type="EMBL" id="AZIM01003457">
    <property type="protein sequence ID" value="ETE62097.1"/>
    <property type="molecule type" value="Genomic_DNA"/>
</dbReference>
<dbReference type="PROSITE" id="PS50005">
    <property type="entry name" value="TPR"/>
    <property type="match status" value="1"/>
</dbReference>
<feature type="non-terminal residue" evidence="8">
    <location>
        <position position="1"/>
    </location>
</feature>
<feature type="region of interest" description="Disordered" evidence="6">
    <location>
        <begin position="615"/>
        <end position="671"/>
    </location>
</feature>
<evidence type="ECO:0000256" key="1">
    <source>
        <dbReference type="ARBA" id="ARBA00004496"/>
    </source>
</evidence>
<evidence type="ECO:0000256" key="5">
    <source>
        <dbReference type="PROSITE-ProRule" id="PRU00339"/>
    </source>
</evidence>
<evidence type="ECO:0000313" key="8">
    <source>
        <dbReference type="EMBL" id="ETE62097.1"/>
    </source>
</evidence>